<dbReference type="Gene3D" id="1.20.120.1020">
    <property type="entry name" value="Prion-inhibition and propagation, HeLo domain"/>
    <property type="match status" value="1"/>
</dbReference>
<gene>
    <name evidence="2" type="ORF">CKAH01_16995</name>
</gene>
<dbReference type="PANTHER" id="PTHR37542">
    <property type="entry name" value="HELO DOMAIN-CONTAINING PROTEIN-RELATED"/>
    <property type="match status" value="1"/>
</dbReference>
<dbReference type="InterPro" id="IPR038305">
    <property type="entry name" value="HeLo_sf"/>
</dbReference>
<comment type="caution">
    <text evidence="2">The sequence shown here is derived from an EMBL/GenBank/DDBJ whole genome shotgun (WGS) entry which is preliminary data.</text>
</comment>
<sequence length="284" mass="30932">MAEAFGVAAGAVGIASIFTTCVDCFNYVQLGRQFERDFQQQLVTLRLLETRLSRWGAAVHIHDDPNLGNPNASPAEVDTAKMTLFQILLLFSDSEKKSKIFASSSAVYSSTDIQDPALAALVSTTSSIASERKKGPGFLKRARWALYDRGSLVDLTGGISGLLDSLENLFPAKEAQQRLADEDIRKITESVELKVLRVVTAGVDQLLQERMNSVSNEDGDIYESIVLSDRVRASNGPVIFGNGTETGSATDVVVHGPRTVYKSIQAKDDVKVHNGPMYNRSVFD</sequence>
<keyword evidence="3" id="KW-1185">Reference proteome</keyword>
<dbReference type="AlphaFoldDB" id="A0AAD9YDX6"/>
<dbReference type="InterPro" id="IPR029498">
    <property type="entry name" value="HeLo_dom"/>
</dbReference>
<evidence type="ECO:0000313" key="3">
    <source>
        <dbReference type="Proteomes" id="UP001281614"/>
    </source>
</evidence>
<dbReference type="Proteomes" id="UP001281614">
    <property type="component" value="Unassembled WGS sequence"/>
</dbReference>
<reference evidence="2" key="1">
    <citation type="submission" date="2023-02" db="EMBL/GenBank/DDBJ databases">
        <title>Colletotrichum kahawae CIFC_Que2 genome sequencing and assembly.</title>
        <authorList>
            <person name="Baroncelli R."/>
        </authorList>
    </citation>
    <scope>NUCLEOTIDE SEQUENCE</scope>
    <source>
        <strain evidence="2">CIFC_Que2</strain>
    </source>
</reference>
<dbReference type="Pfam" id="PF14479">
    <property type="entry name" value="HeLo"/>
    <property type="match status" value="1"/>
</dbReference>
<evidence type="ECO:0000313" key="2">
    <source>
        <dbReference type="EMBL" id="KAK2757748.1"/>
    </source>
</evidence>
<evidence type="ECO:0000259" key="1">
    <source>
        <dbReference type="Pfam" id="PF14479"/>
    </source>
</evidence>
<feature type="domain" description="Prion-inhibition and propagation HeLo" evidence="1">
    <location>
        <begin position="6"/>
        <end position="196"/>
    </location>
</feature>
<accession>A0AAD9YDX6</accession>
<name>A0AAD9YDX6_COLKA</name>
<dbReference type="EMBL" id="VYYT01000199">
    <property type="protein sequence ID" value="KAK2757748.1"/>
    <property type="molecule type" value="Genomic_DNA"/>
</dbReference>
<proteinExistence type="predicted"/>
<dbReference type="PANTHER" id="PTHR37542:SF3">
    <property type="entry name" value="PRION-INHIBITION AND PROPAGATION HELO DOMAIN-CONTAINING PROTEIN"/>
    <property type="match status" value="1"/>
</dbReference>
<protein>
    <submittedName>
        <fullName evidence="2">Small s protein</fullName>
    </submittedName>
</protein>
<organism evidence="2 3">
    <name type="scientific">Colletotrichum kahawae</name>
    <name type="common">Coffee berry disease fungus</name>
    <dbReference type="NCBI Taxonomy" id="34407"/>
    <lineage>
        <taxon>Eukaryota</taxon>
        <taxon>Fungi</taxon>
        <taxon>Dikarya</taxon>
        <taxon>Ascomycota</taxon>
        <taxon>Pezizomycotina</taxon>
        <taxon>Sordariomycetes</taxon>
        <taxon>Hypocreomycetidae</taxon>
        <taxon>Glomerellales</taxon>
        <taxon>Glomerellaceae</taxon>
        <taxon>Colletotrichum</taxon>
        <taxon>Colletotrichum gloeosporioides species complex</taxon>
    </lineage>
</organism>